<evidence type="ECO:0000256" key="3">
    <source>
        <dbReference type="ARBA" id="ARBA00022741"/>
    </source>
</evidence>
<dbReference type="InterPro" id="IPR011990">
    <property type="entry name" value="TPR-like_helical_dom_sf"/>
</dbReference>
<keyword evidence="4 8" id="KW-1133">Transmembrane helix</keyword>
<dbReference type="Proteomes" id="UP001474120">
    <property type="component" value="Unassembled WGS sequence"/>
</dbReference>
<evidence type="ECO:0000256" key="7">
    <source>
        <dbReference type="RuleBase" id="RU000405"/>
    </source>
</evidence>
<keyword evidence="6 7" id="KW-0456">Lyase</keyword>
<dbReference type="InterPro" id="IPR018297">
    <property type="entry name" value="A/G_cyclase_CS"/>
</dbReference>
<name>A0ABU9L1M7_9FLAO</name>
<feature type="domain" description="Guanylate cyclase" evidence="9">
    <location>
        <begin position="403"/>
        <end position="533"/>
    </location>
</feature>
<dbReference type="SUPFAM" id="SSF48452">
    <property type="entry name" value="TPR-like"/>
    <property type="match status" value="1"/>
</dbReference>
<evidence type="ECO:0000256" key="6">
    <source>
        <dbReference type="ARBA" id="ARBA00023239"/>
    </source>
</evidence>
<dbReference type="InterPro" id="IPR029787">
    <property type="entry name" value="Nucleotide_cyclase"/>
</dbReference>
<evidence type="ECO:0000256" key="4">
    <source>
        <dbReference type="ARBA" id="ARBA00022989"/>
    </source>
</evidence>
<sequence length="596" mass="67774">MGFFLIISYSNFAQNQSLADSLELIFKKGDFDEKDRLNILEVLAQNHTVYEKRIEFIDELIEFSKDLDANDYLWSGYLEKGNVLTKNGDLSLALESYLKAADIAIEIKENNLLGSTYTAIAGAYYNAHNHQNTVYYYQKAIEIFRQAKTLDSLNFAKTNLNLGDEYLRVNQPDSALVYFLQSEPIFKSLQNEAGEAYNLGNIGIAYAQKGRHDLAESYMNDAIVIHKALQDYYPICQYLLIKADIYIAKGDYETASNFAHESLVLATEKGLKKQISEANLKLSDIYNLVGNTSDSYQYYKDHIAYRDSVFNLTSLQKMADMRTNFEVAKKQSEVDLLNQQKTNQKVLIFTMVVIFVMTGLYYWNISKEKKRSDKLLLNILPAKTAEELKKSGKVQAKKFDSVSVMFTDFQAFTRYSQQLSPEVLVKSVDYFFSKFDKIIDTYKLEKIKTIGDAYMCAGGLPNPSDDHAVKIIQAAFEIQQFVTASKQLPDLNIAHFEIRIGINTGPVVAGVVGKKKFAYDIWGDTVNVAARMESNSMAGMINISENTFKLVEKYFDCEYRGEIDVKNKGMMKMYFVLGPKNLSKIKKQTGDKIVLC</sequence>
<keyword evidence="2 8" id="KW-0812">Transmembrane</keyword>
<dbReference type="SMART" id="SM00028">
    <property type="entry name" value="TPR"/>
    <property type="match status" value="5"/>
</dbReference>
<dbReference type="RefSeq" id="WP_342160467.1">
    <property type="nucleotide sequence ID" value="NZ_JBCDNA010000002.1"/>
</dbReference>
<keyword evidence="5 8" id="KW-0472">Membrane</keyword>
<evidence type="ECO:0000256" key="5">
    <source>
        <dbReference type="ARBA" id="ARBA00023136"/>
    </source>
</evidence>
<protein>
    <submittedName>
        <fullName evidence="10">Adenylate/guanylate cyclase domain-containing protein</fullName>
    </submittedName>
</protein>
<dbReference type="SMART" id="SM00044">
    <property type="entry name" value="CYCc"/>
    <property type="match status" value="1"/>
</dbReference>
<dbReference type="InterPro" id="IPR019734">
    <property type="entry name" value="TPR_rpt"/>
</dbReference>
<comment type="caution">
    <text evidence="10">The sequence shown here is derived from an EMBL/GenBank/DDBJ whole genome shotgun (WGS) entry which is preliminary data.</text>
</comment>
<evidence type="ECO:0000256" key="1">
    <source>
        <dbReference type="ARBA" id="ARBA00004370"/>
    </source>
</evidence>
<evidence type="ECO:0000313" key="11">
    <source>
        <dbReference type="Proteomes" id="UP001474120"/>
    </source>
</evidence>
<dbReference type="Gene3D" id="1.25.40.10">
    <property type="entry name" value="Tetratricopeptide repeat domain"/>
    <property type="match status" value="2"/>
</dbReference>
<dbReference type="SUPFAM" id="SSF55073">
    <property type="entry name" value="Nucleotide cyclase"/>
    <property type="match status" value="1"/>
</dbReference>
<dbReference type="Gene3D" id="3.30.70.1230">
    <property type="entry name" value="Nucleotide cyclase"/>
    <property type="match status" value="1"/>
</dbReference>
<keyword evidence="11" id="KW-1185">Reference proteome</keyword>
<accession>A0ABU9L1M7</accession>
<gene>
    <name evidence="10" type="ORF">AABB81_10605</name>
</gene>
<evidence type="ECO:0000256" key="8">
    <source>
        <dbReference type="SAM" id="Phobius"/>
    </source>
</evidence>
<dbReference type="PROSITE" id="PS50125">
    <property type="entry name" value="GUANYLATE_CYCLASE_2"/>
    <property type="match status" value="1"/>
</dbReference>
<evidence type="ECO:0000256" key="2">
    <source>
        <dbReference type="ARBA" id="ARBA00022692"/>
    </source>
</evidence>
<dbReference type="PANTHER" id="PTHR11920:SF335">
    <property type="entry name" value="GUANYLATE CYCLASE"/>
    <property type="match status" value="1"/>
</dbReference>
<dbReference type="Pfam" id="PF13181">
    <property type="entry name" value="TPR_8"/>
    <property type="match status" value="1"/>
</dbReference>
<comment type="subcellular location">
    <subcellularLocation>
        <location evidence="1">Membrane</location>
    </subcellularLocation>
</comment>
<dbReference type="PROSITE" id="PS00452">
    <property type="entry name" value="GUANYLATE_CYCLASE_1"/>
    <property type="match status" value="1"/>
</dbReference>
<keyword evidence="3" id="KW-0547">Nucleotide-binding</keyword>
<proteinExistence type="inferred from homology"/>
<organism evidence="10 11">
    <name type="scientific">Lutimonas vermicola</name>
    <dbReference type="NCBI Taxonomy" id="414288"/>
    <lineage>
        <taxon>Bacteria</taxon>
        <taxon>Pseudomonadati</taxon>
        <taxon>Bacteroidota</taxon>
        <taxon>Flavobacteriia</taxon>
        <taxon>Flavobacteriales</taxon>
        <taxon>Flavobacteriaceae</taxon>
        <taxon>Lutimonas</taxon>
    </lineage>
</organism>
<comment type="similarity">
    <text evidence="7">Belongs to the adenylyl cyclase class-4/guanylyl cyclase family.</text>
</comment>
<dbReference type="Pfam" id="PF13424">
    <property type="entry name" value="TPR_12"/>
    <property type="match status" value="1"/>
</dbReference>
<evidence type="ECO:0000259" key="9">
    <source>
        <dbReference type="PROSITE" id="PS50125"/>
    </source>
</evidence>
<dbReference type="EMBL" id="JBCDNA010000002">
    <property type="protein sequence ID" value="MEL4456348.1"/>
    <property type="molecule type" value="Genomic_DNA"/>
</dbReference>
<reference evidence="10 11" key="1">
    <citation type="submission" date="2024-04" db="EMBL/GenBank/DDBJ databases">
        <title>whole genome sequencing of Lutimonas vermicola strain IMCC1616.</title>
        <authorList>
            <person name="Bae S.S."/>
        </authorList>
    </citation>
    <scope>NUCLEOTIDE SEQUENCE [LARGE SCALE GENOMIC DNA]</scope>
    <source>
        <strain evidence="10 11">IMCC1616</strain>
    </source>
</reference>
<dbReference type="PANTHER" id="PTHR11920">
    <property type="entry name" value="GUANYLYL CYCLASE"/>
    <property type="match status" value="1"/>
</dbReference>
<dbReference type="Pfam" id="PF00211">
    <property type="entry name" value="Guanylate_cyc"/>
    <property type="match status" value="1"/>
</dbReference>
<evidence type="ECO:0000313" key="10">
    <source>
        <dbReference type="EMBL" id="MEL4456348.1"/>
    </source>
</evidence>
<dbReference type="InterPro" id="IPR050401">
    <property type="entry name" value="Cyclic_nucleotide_synthase"/>
</dbReference>
<dbReference type="CDD" id="cd07302">
    <property type="entry name" value="CHD"/>
    <property type="match status" value="1"/>
</dbReference>
<dbReference type="InterPro" id="IPR001054">
    <property type="entry name" value="A/G_cyclase"/>
</dbReference>
<feature type="transmembrane region" description="Helical" evidence="8">
    <location>
        <begin position="346"/>
        <end position="365"/>
    </location>
</feature>